<feature type="domain" description="Glycosyltransferase subfamily 4-like N-terminal" evidence="2">
    <location>
        <begin position="23"/>
        <end position="165"/>
    </location>
</feature>
<feature type="domain" description="Glycosyl transferase family 1" evidence="1">
    <location>
        <begin position="189"/>
        <end position="351"/>
    </location>
</feature>
<dbReference type="Proteomes" id="UP000217785">
    <property type="component" value="Unassembled WGS sequence"/>
</dbReference>
<dbReference type="GO" id="GO:0016757">
    <property type="term" value="F:glycosyltransferase activity"/>
    <property type="evidence" value="ECO:0007669"/>
    <property type="project" value="InterPro"/>
</dbReference>
<dbReference type="PANTHER" id="PTHR12526">
    <property type="entry name" value="GLYCOSYLTRANSFERASE"/>
    <property type="match status" value="1"/>
</dbReference>
<dbReference type="Pfam" id="PF00534">
    <property type="entry name" value="Glycos_transf_1"/>
    <property type="match status" value="1"/>
</dbReference>
<dbReference type="Pfam" id="PF13439">
    <property type="entry name" value="Glyco_transf_4"/>
    <property type="match status" value="1"/>
</dbReference>
<dbReference type="InterPro" id="IPR028098">
    <property type="entry name" value="Glyco_trans_4-like_N"/>
</dbReference>
<evidence type="ECO:0000313" key="4">
    <source>
        <dbReference type="Proteomes" id="UP000217785"/>
    </source>
</evidence>
<dbReference type="OrthoDB" id="9806653at2"/>
<dbReference type="AlphaFoldDB" id="A0A292YJQ3"/>
<keyword evidence="3" id="KW-0808">Transferase</keyword>
<gene>
    <name evidence="3" type="ORF">EFBL_1004</name>
</gene>
<dbReference type="PANTHER" id="PTHR12526:SF630">
    <property type="entry name" value="GLYCOSYLTRANSFERASE"/>
    <property type="match status" value="1"/>
</dbReference>
<comment type="caution">
    <text evidence="3">The sequence shown here is derived from an EMBL/GenBank/DDBJ whole genome shotgun (WGS) entry which is preliminary data.</text>
</comment>
<evidence type="ECO:0000259" key="1">
    <source>
        <dbReference type="Pfam" id="PF00534"/>
    </source>
</evidence>
<keyword evidence="4" id="KW-1185">Reference proteome</keyword>
<dbReference type="RefSeq" id="WP_096181080.1">
    <property type="nucleotide sequence ID" value="NZ_BDUF01000020.1"/>
</dbReference>
<evidence type="ECO:0000313" key="3">
    <source>
        <dbReference type="EMBL" id="GAX89386.1"/>
    </source>
</evidence>
<evidence type="ECO:0000259" key="2">
    <source>
        <dbReference type="Pfam" id="PF13439"/>
    </source>
</evidence>
<accession>A0A292YJQ3</accession>
<dbReference type="SUPFAM" id="SSF53756">
    <property type="entry name" value="UDP-Glycosyltransferase/glycogen phosphorylase"/>
    <property type="match status" value="1"/>
</dbReference>
<dbReference type="EMBL" id="BDUF01000020">
    <property type="protein sequence ID" value="GAX89386.1"/>
    <property type="molecule type" value="Genomic_DNA"/>
</dbReference>
<proteinExistence type="predicted"/>
<dbReference type="Gene3D" id="3.40.50.2000">
    <property type="entry name" value="Glycogen Phosphorylase B"/>
    <property type="match status" value="2"/>
</dbReference>
<dbReference type="InterPro" id="IPR001296">
    <property type="entry name" value="Glyco_trans_1"/>
</dbReference>
<reference evidence="4" key="1">
    <citation type="submission" date="2017-07" db="EMBL/GenBank/DDBJ databases">
        <title>Draft genome sequence of Effusibacillus lacus strain skLN1.</title>
        <authorList>
            <person name="Watanabe M."/>
            <person name="Kojima H."/>
            <person name="Fukui M."/>
        </authorList>
    </citation>
    <scope>NUCLEOTIDE SEQUENCE [LARGE SCALE GENOMIC DNA]</scope>
    <source>
        <strain evidence="4">skLN1</strain>
    </source>
</reference>
<dbReference type="CDD" id="cd03808">
    <property type="entry name" value="GT4_CapM-like"/>
    <property type="match status" value="1"/>
</dbReference>
<name>A0A292YJQ3_9BACL</name>
<protein>
    <submittedName>
        <fullName evidence="3">Glycosyltransferase family 1 protein</fullName>
    </submittedName>
</protein>
<organism evidence="3 4">
    <name type="scientific">Effusibacillus lacus</name>
    <dbReference type="NCBI Taxonomy" id="1348429"/>
    <lineage>
        <taxon>Bacteria</taxon>
        <taxon>Bacillati</taxon>
        <taxon>Bacillota</taxon>
        <taxon>Bacilli</taxon>
        <taxon>Bacillales</taxon>
        <taxon>Alicyclobacillaceae</taxon>
        <taxon>Effusibacillus</taxon>
    </lineage>
</organism>
<sequence>MKKVLIVTTIQNTIKAFLIPHIKRLMEQEYRVEVATNITDLQYLQEEINQAEFHHIPFSRKIYDISNVVAFGKIRKLLVENKYDAIHAHTPIASFLTRFAAPRDCKVLYTAHGFHVNENAGFLSNRLFFIAEKLAGLKTDGLIVINQEDRLTAAKLVPEEKIFFVKGVGVDTEKYSPSRFSDEDKVLFKRALNLPPEKKVITQIAEFNENKRQIDLVKACERIKEKYQDFVVLLIGSGPNFPLVRNEVAKRNLDSHIRLLGYRSDIDRLLSITDIGVLVSLREGLPRSVMEMMAMKIPVVLTDIRGNRDLVRHGVNGYLVPIKNPAQLADYCMKLLLEDEIRQSFGDRSREIIEDEYALEKILTKMDTVYQKLVLSSVGCGDSC</sequence>